<dbReference type="PANTHER" id="PTHR43422:SF3">
    <property type="entry name" value="THIAMINE THIAZOLE SYNTHASE"/>
    <property type="match status" value="1"/>
</dbReference>
<dbReference type="AlphaFoldDB" id="A0A124C3Q0"/>
<gene>
    <name evidence="1" type="ORF">SsS58_02307</name>
</gene>
<dbReference type="InterPro" id="IPR036188">
    <property type="entry name" value="FAD/NAD-bd_sf"/>
</dbReference>
<reference evidence="1 2" key="2">
    <citation type="journal article" date="2016" name="Genome Announc.">
        <title>Draft Genome Sequences of Streptomyces scabiei S58, Streptomyces turgidiscabies T45, and Streptomyces acidiscabies a10, the Pathogens of Potato Common Scab, Isolated in Japan.</title>
        <authorList>
            <person name="Tomihama T."/>
            <person name="Nishi Y."/>
            <person name="Sakai M."/>
            <person name="Ikenaga M."/>
            <person name="Okubo T."/>
            <person name="Ikeda S."/>
        </authorList>
    </citation>
    <scope>NUCLEOTIDE SEQUENCE [LARGE SCALE GENOMIC DNA]</scope>
    <source>
        <strain evidence="1 2">S58</strain>
    </source>
</reference>
<reference evidence="2" key="1">
    <citation type="submission" date="2015-11" db="EMBL/GenBank/DDBJ databases">
        <authorList>
            <consortium name="Cross-ministerial Strategic Innovation Promotion Program (SIP) consortium"/>
            <person name="Tomihama T."/>
            <person name="Ikenaga M."/>
            <person name="Sakai M."/>
            <person name="Okubo T."/>
            <person name="Ikeda S."/>
        </authorList>
    </citation>
    <scope>NUCLEOTIDE SEQUENCE [LARGE SCALE GENOMIC DNA]</scope>
    <source>
        <strain evidence="2">S58</strain>
    </source>
</reference>
<dbReference type="SUPFAM" id="SSF51905">
    <property type="entry name" value="FAD/NAD(P)-binding domain"/>
    <property type="match status" value="1"/>
</dbReference>
<protein>
    <submittedName>
        <fullName evidence="1">Putative epoxidase LasC</fullName>
    </submittedName>
</protein>
<dbReference type="Proteomes" id="UP000067448">
    <property type="component" value="Unassembled WGS sequence"/>
</dbReference>
<comment type="caution">
    <text evidence="1">The sequence shown here is derived from an EMBL/GenBank/DDBJ whole genome shotgun (WGS) entry which is preliminary data.</text>
</comment>
<reference evidence="2" key="3">
    <citation type="submission" date="2016-02" db="EMBL/GenBank/DDBJ databases">
        <title>Draft genome of pathogenic Streptomyces sp. in Japan.</title>
        <authorList>
            <person name="Tomihama T."/>
            <person name="Ikenaga M."/>
            <person name="Sakai M."/>
            <person name="Okubo T."/>
            <person name="Ikeda S."/>
        </authorList>
    </citation>
    <scope>NUCLEOTIDE SEQUENCE [LARGE SCALE GENOMIC DNA]</scope>
    <source>
        <strain evidence="2">S58</strain>
    </source>
</reference>
<proteinExistence type="predicted"/>
<accession>A0A124C3Q0</accession>
<dbReference type="PANTHER" id="PTHR43422">
    <property type="entry name" value="THIAMINE THIAZOLE SYNTHASE"/>
    <property type="match status" value="1"/>
</dbReference>
<dbReference type="EMBL" id="BCMM01000008">
    <property type="protein sequence ID" value="GAQ61953.1"/>
    <property type="molecule type" value="Genomic_DNA"/>
</dbReference>
<organism evidence="1 2">
    <name type="scientific">Streptomyces scabiei</name>
    <dbReference type="NCBI Taxonomy" id="1930"/>
    <lineage>
        <taxon>Bacteria</taxon>
        <taxon>Bacillati</taxon>
        <taxon>Actinomycetota</taxon>
        <taxon>Actinomycetes</taxon>
        <taxon>Kitasatosporales</taxon>
        <taxon>Streptomycetaceae</taxon>
        <taxon>Streptomyces</taxon>
    </lineage>
</organism>
<evidence type="ECO:0000313" key="2">
    <source>
        <dbReference type="Proteomes" id="UP000067448"/>
    </source>
</evidence>
<name>A0A124C3Q0_STRSC</name>
<sequence length="497" mass="52644">MILLCIRWISGKKGVRSVNSIRTEGRSISAGAAGSAGRHVVIVGGSLAGLLAARALVGHAERVTIVERDRFPKRDARGAASRPGVPQGRHPHVLLEGGQVALDALLPGFMAELTAAGAPRVGMPADMAAYQSGRWFRRMPASTHIHTGSRAQIEGLVRRRVLAEPSVTLVEGTETVGLTGDAARVRGVLVRERGDGARGEQREIAADLVVDASGRGTKAPRWLAALGAQAPREEIIDTGLAYASRVYRDTTGTLGGGPAAGTLGLHVVPDPTQPYGAVVVPLEDGTHLATFSGLRGDEPSTDEEEFEAYAERLPHPVVHRWIRDAEPLSPVSGFRRTANVRRRYDLPGRRPAGFLATGDALCTFNPIYGQGMAVAAMGAVALRDALADPRRTPTTRRVQRALLAASRQAWDISAGADKAMPGAIGNAVAGRPADRAAGWYLRRVRERVPGDPVVGRAFRSVVSLREPLGALLAPAVARAVLFGPVKETPAEPPMTRE</sequence>
<evidence type="ECO:0000313" key="1">
    <source>
        <dbReference type="EMBL" id="GAQ61953.1"/>
    </source>
</evidence>
<dbReference type="Gene3D" id="3.50.50.60">
    <property type="entry name" value="FAD/NAD(P)-binding domain"/>
    <property type="match status" value="1"/>
</dbReference>